<dbReference type="Proteomes" id="UP001344447">
    <property type="component" value="Unassembled WGS sequence"/>
</dbReference>
<evidence type="ECO:0000313" key="2">
    <source>
        <dbReference type="EMBL" id="KAK5576195.1"/>
    </source>
</evidence>
<keyword evidence="1" id="KW-1133">Transmembrane helix</keyword>
<proteinExistence type="predicted"/>
<feature type="transmembrane region" description="Helical" evidence="1">
    <location>
        <begin position="207"/>
        <end position="231"/>
    </location>
</feature>
<keyword evidence="1" id="KW-0812">Transmembrane</keyword>
<comment type="caution">
    <text evidence="2">The sequence shown here is derived from an EMBL/GenBank/DDBJ whole genome shotgun (WGS) entry which is preliminary data.</text>
</comment>
<protein>
    <submittedName>
        <fullName evidence="2">Uncharacterized protein</fullName>
    </submittedName>
</protein>
<evidence type="ECO:0000256" key="1">
    <source>
        <dbReference type="SAM" id="Phobius"/>
    </source>
</evidence>
<name>A0AAN7U115_9MYCE</name>
<dbReference type="AlphaFoldDB" id="A0AAN7U115"/>
<keyword evidence="3" id="KW-1185">Reference proteome</keyword>
<sequence length="237" mass="27232">MIKLNGCYYKQKIGFIILVLLLFICSFVDCTTTILNRQPQQFSAQPTSQQQQKQPLPQLRFSKTIETPNGIAQLRCIGGTAMGTNEEVLYLLCKPSLLDIYSRDISWRCYTNSISKNVQLSKLRIDCPKPSSTLLTSFTLYGNDHPCSVTYELDWEHYSFTKVIGWSILGIFFFYILLNRNNHLYNAQINNPMSLPREQINPKVFRALGFIVCIIVFLSTLAFMALCLYMFSAPIQY</sequence>
<organism evidence="2 3">
    <name type="scientific">Dictyostelium firmibasis</name>
    <dbReference type="NCBI Taxonomy" id="79012"/>
    <lineage>
        <taxon>Eukaryota</taxon>
        <taxon>Amoebozoa</taxon>
        <taxon>Evosea</taxon>
        <taxon>Eumycetozoa</taxon>
        <taxon>Dictyostelia</taxon>
        <taxon>Dictyosteliales</taxon>
        <taxon>Dictyosteliaceae</taxon>
        <taxon>Dictyostelium</taxon>
    </lineage>
</organism>
<feature type="transmembrane region" description="Helical" evidence="1">
    <location>
        <begin position="158"/>
        <end position="178"/>
    </location>
</feature>
<reference evidence="2 3" key="1">
    <citation type="submission" date="2023-11" db="EMBL/GenBank/DDBJ databases">
        <title>Dfirmibasis_genome.</title>
        <authorList>
            <person name="Edelbroek B."/>
            <person name="Kjellin J."/>
            <person name="Jerlstrom-Hultqvist J."/>
            <person name="Soderbom F."/>
        </authorList>
    </citation>
    <scope>NUCLEOTIDE SEQUENCE [LARGE SCALE GENOMIC DNA]</scope>
    <source>
        <strain evidence="2 3">TNS-C-14</strain>
    </source>
</reference>
<dbReference type="EMBL" id="JAVFKY010000005">
    <property type="protein sequence ID" value="KAK5576195.1"/>
    <property type="molecule type" value="Genomic_DNA"/>
</dbReference>
<keyword evidence="1" id="KW-0472">Membrane</keyword>
<gene>
    <name evidence="2" type="ORF">RB653_007336</name>
</gene>
<evidence type="ECO:0000313" key="3">
    <source>
        <dbReference type="Proteomes" id="UP001344447"/>
    </source>
</evidence>
<accession>A0AAN7U115</accession>